<feature type="domain" description="Multidrug resistance protein MdtA-like barrel-sandwich hybrid" evidence="5">
    <location>
        <begin position="65"/>
        <end position="201"/>
    </location>
</feature>
<dbReference type="Pfam" id="PF25876">
    <property type="entry name" value="HH_MFP_RND"/>
    <property type="match status" value="1"/>
</dbReference>
<feature type="coiled-coil region" evidence="2">
    <location>
        <begin position="105"/>
        <end position="177"/>
    </location>
</feature>
<feature type="domain" description="Multidrug resistance protein MdtA-like alpha-helical hairpin" evidence="4">
    <location>
        <begin position="105"/>
        <end position="174"/>
    </location>
</feature>
<proteinExistence type="inferred from homology"/>
<dbReference type="InterPro" id="IPR006143">
    <property type="entry name" value="RND_pump_MFP"/>
</dbReference>
<dbReference type="Gene3D" id="2.40.420.20">
    <property type="match status" value="1"/>
</dbReference>
<dbReference type="InterPro" id="IPR058637">
    <property type="entry name" value="YknX-like_C"/>
</dbReference>
<dbReference type="Pfam" id="PF25917">
    <property type="entry name" value="BSH_RND"/>
    <property type="match status" value="1"/>
</dbReference>
<dbReference type="SUPFAM" id="SSF111369">
    <property type="entry name" value="HlyD-like secretion proteins"/>
    <property type="match status" value="1"/>
</dbReference>
<dbReference type="Pfam" id="PF25989">
    <property type="entry name" value="YknX_C"/>
    <property type="match status" value="1"/>
</dbReference>
<dbReference type="AlphaFoldDB" id="A0A1H9A1A6"/>
<dbReference type="Gene3D" id="2.40.30.170">
    <property type="match status" value="1"/>
</dbReference>
<dbReference type="Gene3D" id="1.10.287.470">
    <property type="entry name" value="Helix hairpin bin"/>
    <property type="match status" value="1"/>
</dbReference>
<dbReference type="Gene3D" id="2.40.50.100">
    <property type="match status" value="1"/>
</dbReference>
<feature type="region of interest" description="Disordered" evidence="3">
    <location>
        <begin position="13"/>
        <end position="35"/>
    </location>
</feature>
<dbReference type="InterPro" id="IPR058624">
    <property type="entry name" value="MdtA-like_HH"/>
</dbReference>
<reference evidence="8 9" key="1">
    <citation type="submission" date="2016-10" db="EMBL/GenBank/DDBJ databases">
        <authorList>
            <person name="de Groot N.N."/>
        </authorList>
    </citation>
    <scope>NUCLEOTIDE SEQUENCE [LARGE SCALE GENOMIC DNA]</scope>
    <source>
        <strain evidence="8 9">A52C2</strain>
    </source>
</reference>
<dbReference type="NCBIfam" id="TIGR01730">
    <property type="entry name" value="RND_mfp"/>
    <property type="match status" value="1"/>
</dbReference>
<dbReference type="GO" id="GO:0015562">
    <property type="term" value="F:efflux transmembrane transporter activity"/>
    <property type="evidence" value="ECO:0007669"/>
    <property type="project" value="TreeGrafter"/>
</dbReference>
<name>A0A1H9A1A6_9HYPH</name>
<evidence type="ECO:0000256" key="1">
    <source>
        <dbReference type="ARBA" id="ARBA00009477"/>
    </source>
</evidence>
<evidence type="ECO:0000256" key="3">
    <source>
        <dbReference type="SAM" id="MobiDB-lite"/>
    </source>
</evidence>
<dbReference type="Proteomes" id="UP000199647">
    <property type="component" value="Unassembled WGS sequence"/>
</dbReference>
<accession>A0A1H9A1A6</accession>
<evidence type="ECO:0000313" key="8">
    <source>
        <dbReference type="EMBL" id="SEP70293.1"/>
    </source>
</evidence>
<dbReference type="RefSeq" id="WP_177176650.1">
    <property type="nucleotide sequence ID" value="NZ_FOFG01000001.1"/>
</dbReference>
<dbReference type="PANTHER" id="PTHR30469:SF15">
    <property type="entry name" value="HLYD FAMILY OF SECRETION PROTEINS"/>
    <property type="match status" value="1"/>
</dbReference>
<evidence type="ECO:0000259" key="5">
    <source>
        <dbReference type="Pfam" id="PF25917"/>
    </source>
</evidence>
<dbReference type="InterPro" id="IPR058792">
    <property type="entry name" value="Beta-barrel_RND_2"/>
</dbReference>
<dbReference type="STRING" id="1855383.SAMN05216548_101296"/>
<organism evidence="8 9">
    <name type="scientific">Faunimonas pinastri</name>
    <dbReference type="NCBI Taxonomy" id="1855383"/>
    <lineage>
        <taxon>Bacteria</taxon>
        <taxon>Pseudomonadati</taxon>
        <taxon>Pseudomonadota</taxon>
        <taxon>Alphaproteobacteria</taxon>
        <taxon>Hyphomicrobiales</taxon>
        <taxon>Afifellaceae</taxon>
        <taxon>Faunimonas</taxon>
    </lineage>
</organism>
<keyword evidence="9" id="KW-1185">Reference proteome</keyword>
<feature type="domain" description="CusB-like beta-barrel" evidence="6">
    <location>
        <begin position="212"/>
        <end position="283"/>
    </location>
</feature>
<dbReference type="InterPro" id="IPR058625">
    <property type="entry name" value="MdtA-like_BSH"/>
</dbReference>
<evidence type="ECO:0000256" key="2">
    <source>
        <dbReference type="SAM" id="Coils"/>
    </source>
</evidence>
<evidence type="ECO:0000313" key="9">
    <source>
        <dbReference type="Proteomes" id="UP000199647"/>
    </source>
</evidence>
<dbReference type="Pfam" id="PF25954">
    <property type="entry name" value="Beta-barrel_RND_2"/>
    <property type="match status" value="1"/>
</dbReference>
<keyword evidence="2" id="KW-0175">Coiled coil</keyword>
<evidence type="ECO:0000259" key="4">
    <source>
        <dbReference type="Pfam" id="PF25876"/>
    </source>
</evidence>
<dbReference type="PANTHER" id="PTHR30469">
    <property type="entry name" value="MULTIDRUG RESISTANCE PROTEIN MDTA"/>
    <property type="match status" value="1"/>
</dbReference>
<feature type="domain" description="YknX-like C-terminal permuted SH3-like" evidence="7">
    <location>
        <begin position="288"/>
        <end position="355"/>
    </location>
</feature>
<evidence type="ECO:0000259" key="6">
    <source>
        <dbReference type="Pfam" id="PF25954"/>
    </source>
</evidence>
<evidence type="ECO:0000259" key="7">
    <source>
        <dbReference type="Pfam" id="PF25989"/>
    </source>
</evidence>
<dbReference type="GO" id="GO:1990281">
    <property type="term" value="C:efflux pump complex"/>
    <property type="evidence" value="ECO:0007669"/>
    <property type="project" value="TreeGrafter"/>
</dbReference>
<comment type="similarity">
    <text evidence="1">Belongs to the membrane fusion protein (MFP) (TC 8.A.1) family.</text>
</comment>
<protein>
    <submittedName>
        <fullName evidence="8">HlyD family secretion protein</fullName>
    </submittedName>
</protein>
<sequence length="372" mass="38012">MTAVALAAALSACSPSKGEKSADAGEPAASSRSQAALTVAVEPVRHEPLQHSVEATGTVAAWEDLTIGSEVGGLAITAVHADLGDAVKKGDVLAELDDSLLRAQVAQQQAAIAEAQANADYAEADVDRARLLSGNSDISRQTMQQREATLKTSQAKIQQAQASLSELQAKLAQTRIVAPADGTVSQRKALIGTVASAGGELFHLIRDNRLEVQAKVPEAELPGIAAGQSATARDAAGNTFTGSVRKVGPVVDAATRLGTVYVALPQDTTMKPGMFARVEISTEPRLTLTVPESALVWRNGASSVFAVASGNTAKLLPVTTGARQNGRVAIDGDVSPGDRVVVSGAGFLNDGDAVRIAVADADLGGSAEAAAR</sequence>
<gene>
    <name evidence="8" type="ORF">SAMN05216548_101296</name>
</gene>
<dbReference type="EMBL" id="FOFG01000001">
    <property type="protein sequence ID" value="SEP70293.1"/>
    <property type="molecule type" value="Genomic_DNA"/>
</dbReference>